<dbReference type="SUPFAM" id="SSF53474">
    <property type="entry name" value="alpha/beta-Hydrolases"/>
    <property type="match status" value="1"/>
</dbReference>
<dbReference type="Proteomes" id="UP000541185">
    <property type="component" value="Unassembled WGS sequence"/>
</dbReference>
<gene>
    <name evidence="2" type="ORF">HHL11_17055</name>
</gene>
<dbReference type="Gene3D" id="3.40.50.1820">
    <property type="entry name" value="alpha/beta hydrolase"/>
    <property type="match status" value="1"/>
</dbReference>
<proteinExistence type="predicted"/>
<sequence length="242" mass="26819">MADTYVLVHGAWHTGELLEPVAQQLRARGHTVHCPTLAGNRPSDDRSRIGLGDAVRSLQAFIQQNGLADVRLVGHSYGGMVISQIAAGLGNRLKRLVYWNAFVPLNGQCLNDMIPPHYKALFDQLAAAGNNAVMLPYPIWREAFINDADAALAEKAYSQLNPHPYKTFTEPVQLPLEMAALQVGKSYINCRQDIALPHSLPWHPRLSERLGLFRLVECEGSHELCFTNPKLLAQKIEEAGHD</sequence>
<comment type="caution">
    <text evidence="2">The sequence shown here is derived from an EMBL/GenBank/DDBJ whole genome shotgun (WGS) entry which is preliminary data.</text>
</comment>
<evidence type="ECO:0000313" key="2">
    <source>
        <dbReference type="EMBL" id="NML45464.1"/>
    </source>
</evidence>
<dbReference type="GO" id="GO:0016787">
    <property type="term" value="F:hydrolase activity"/>
    <property type="evidence" value="ECO:0007669"/>
    <property type="project" value="UniProtKB-KW"/>
</dbReference>
<dbReference type="Pfam" id="PF12697">
    <property type="entry name" value="Abhydrolase_6"/>
    <property type="match status" value="1"/>
</dbReference>
<dbReference type="InterPro" id="IPR052897">
    <property type="entry name" value="Sec-Metab_Biosynth_Hydrolase"/>
</dbReference>
<evidence type="ECO:0000259" key="1">
    <source>
        <dbReference type="Pfam" id="PF12697"/>
    </source>
</evidence>
<keyword evidence="2" id="KW-0378">Hydrolase</keyword>
<dbReference type="EMBL" id="JABBFX010000001">
    <property type="protein sequence ID" value="NML45464.1"/>
    <property type="molecule type" value="Genomic_DNA"/>
</dbReference>
<dbReference type="RefSeq" id="WP_169419530.1">
    <property type="nucleotide sequence ID" value="NZ_JABBFX010000001.1"/>
</dbReference>
<dbReference type="PANTHER" id="PTHR37017">
    <property type="entry name" value="AB HYDROLASE-1 DOMAIN-CONTAINING PROTEIN-RELATED"/>
    <property type="match status" value="1"/>
</dbReference>
<organism evidence="2 3">
    <name type="scientific">Ramlibacter agri</name>
    <dbReference type="NCBI Taxonomy" id="2728837"/>
    <lineage>
        <taxon>Bacteria</taxon>
        <taxon>Pseudomonadati</taxon>
        <taxon>Pseudomonadota</taxon>
        <taxon>Betaproteobacteria</taxon>
        <taxon>Burkholderiales</taxon>
        <taxon>Comamonadaceae</taxon>
        <taxon>Ramlibacter</taxon>
    </lineage>
</organism>
<dbReference type="InterPro" id="IPR029058">
    <property type="entry name" value="AB_hydrolase_fold"/>
</dbReference>
<dbReference type="InterPro" id="IPR000073">
    <property type="entry name" value="AB_hydrolase_1"/>
</dbReference>
<name>A0A848H4I4_9BURK</name>
<dbReference type="PANTHER" id="PTHR37017:SF11">
    <property type="entry name" value="ESTERASE_LIPASE_THIOESTERASE DOMAIN-CONTAINING PROTEIN"/>
    <property type="match status" value="1"/>
</dbReference>
<dbReference type="AlphaFoldDB" id="A0A848H4I4"/>
<reference evidence="2 3" key="1">
    <citation type="submission" date="2020-04" db="EMBL/GenBank/DDBJ databases">
        <title>Ramlibacter sp. G-1-2-2 isolated from soil.</title>
        <authorList>
            <person name="Dahal R.H."/>
        </authorList>
    </citation>
    <scope>NUCLEOTIDE SEQUENCE [LARGE SCALE GENOMIC DNA]</scope>
    <source>
        <strain evidence="2 3">G-1-2-2</strain>
    </source>
</reference>
<accession>A0A848H4I4</accession>
<feature type="domain" description="AB hydrolase-1" evidence="1">
    <location>
        <begin position="6"/>
        <end position="233"/>
    </location>
</feature>
<keyword evidence="3" id="KW-1185">Reference proteome</keyword>
<protein>
    <submittedName>
        <fullName evidence="2">Alpha/beta hydrolase</fullName>
    </submittedName>
</protein>
<evidence type="ECO:0000313" key="3">
    <source>
        <dbReference type="Proteomes" id="UP000541185"/>
    </source>
</evidence>